<dbReference type="OrthoDB" id="9814425at2"/>
<dbReference type="Pfam" id="PF14534">
    <property type="entry name" value="DUF4440"/>
    <property type="match status" value="1"/>
</dbReference>
<feature type="domain" description="DUF4440" evidence="2">
    <location>
        <begin position="39"/>
        <end position="145"/>
    </location>
</feature>
<evidence type="ECO:0000313" key="3">
    <source>
        <dbReference type="EMBL" id="QCY70271.1"/>
    </source>
</evidence>
<feature type="signal peptide" evidence="1">
    <location>
        <begin position="1"/>
        <end position="26"/>
    </location>
</feature>
<dbReference type="EMBL" id="CP040812">
    <property type="protein sequence ID" value="QCY70271.1"/>
    <property type="molecule type" value="Genomic_DNA"/>
</dbReference>
<reference evidence="3 4" key="1">
    <citation type="submission" date="2019-06" db="EMBL/GenBank/DDBJ databases">
        <title>Complete genome sequence of Antarcticibacterium flavum KCTC 52984T from an Antarctic marine sediment.</title>
        <authorList>
            <person name="Lee Y.M."/>
            <person name="Shin S.C."/>
        </authorList>
    </citation>
    <scope>NUCLEOTIDE SEQUENCE [LARGE SCALE GENOMIC DNA]</scope>
    <source>
        <strain evidence="3 4">KCTC 52984</strain>
    </source>
</reference>
<accession>A0A5B7X6J4</accession>
<keyword evidence="1" id="KW-0732">Signal</keyword>
<dbReference type="KEGG" id="afla:FHG64_13140"/>
<gene>
    <name evidence="3" type="ORF">FHG64_13140</name>
</gene>
<sequence length="156" mass="17368">MRDLKRVVVLFVMLLLGFSFPAAVQAQSSESNSNVKSAIEEVYRDFAKHFKDGNAAAIVENYYTSDAKLYPPQGGVATGQSEIEGMLDGVISAGINLDLEIKELEVFGNMAYEYGVANILNEQGEQLAQNEYVVIWKKDRGTWKIYRDFIKDSAAN</sequence>
<dbReference type="Proteomes" id="UP000309016">
    <property type="component" value="Chromosome"/>
</dbReference>
<dbReference type="RefSeq" id="WP_139066833.1">
    <property type="nucleotide sequence ID" value="NZ_CP040812.1"/>
</dbReference>
<dbReference type="InterPro" id="IPR032710">
    <property type="entry name" value="NTF2-like_dom_sf"/>
</dbReference>
<evidence type="ECO:0000313" key="4">
    <source>
        <dbReference type="Proteomes" id="UP000309016"/>
    </source>
</evidence>
<organism evidence="3 4">
    <name type="scientific">Antarcticibacterium flavum</name>
    <dbReference type="NCBI Taxonomy" id="2058175"/>
    <lineage>
        <taxon>Bacteria</taxon>
        <taxon>Pseudomonadati</taxon>
        <taxon>Bacteroidota</taxon>
        <taxon>Flavobacteriia</taxon>
        <taxon>Flavobacteriales</taxon>
        <taxon>Flavobacteriaceae</taxon>
        <taxon>Antarcticibacterium</taxon>
    </lineage>
</organism>
<dbReference type="InterPro" id="IPR027843">
    <property type="entry name" value="DUF4440"/>
</dbReference>
<protein>
    <submittedName>
        <fullName evidence="3">DUF4440 domain-containing protein</fullName>
    </submittedName>
</protein>
<proteinExistence type="predicted"/>
<feature type="chain" id="PRO_5022742249" evidence="1">
    <location>
        <begin position="27"/>
        <end position="156"/>
    </location>
</feature>
<keyword evidence="4" id="KW-1185">Reference proteome</keyword>
<dbReference type="Gene3D" id="3.10.450.50">
    <property type="match status" value="1"/>
</dbReference>
<dbReference type="AlphaFoldDB" id="A0A5B7X6J4"/>
<dbReference type="SUPFAM" id="SSF54427">
    <property type="entry name" value="NTF2-like"/>
    <property type="match status" value="1"/>
</dbReference>
<name>A0A5B7X6J4_9FLAO</name>
<evidence type="ECO:0000256" key="1">
    <source>
        <dbReference type="SAM" id="SignalP"/>
    </source>
</evidence>
<evidence type="ECO:0000259" key="2">
    <source>
        <dbReference type="Pfam" id="PF14534"/>
    </source>
</evidence>